<organism evidence="3 4">
    <name type="scientific">Ancylobacter aquaticus</name>
    <dbReference type="NCBI Taxonomy" id="100"/>
    <lineage>
        <taxon>Bacteria</taxon>
        <taxon>Pseudomonadati</taxon>
        <taxon>Pseudomonadota</taxon>
        <taxon>Alphaproteobacteria</taxon>
        <taxon>Hyphomicrobiales</taxon>
        <taxon>Xanthobacteraceae</taxon>
        <taxon>Ancylobacter</taxon>
    </lineage>
</organism>
<dbReference type="PROSITE" id="PS50404">
    <property type="entry name" value="GST_NTER"/>
    <property type="match status" value="1"/>
</dbReference>
<dbReference type="Proteomes" id="UP000295030">
    <property type="component" value="Unassembled WGS sequence"/>
</dbReference>
<dbReference type="Pfam" id="PF13410">
    <property type="entry name" value="GST_C_2"/>
    <property type="match status" value="1"/>
</dbReference>
<accession>A0A4V2PKA3</accession>
<dbReference type="InterPro" id="IPR036282">
    <property type="entry name" value="Glutathione-S-Trfase_C_sf"/>
</dbReference>
<evidence type="ECO:0000313" key="3">
    <source>
        <dbReference type="EMBL" id="TCK31666.1"/>
    </source>
</evidence>
<proteinExistence type="predicted"/>
<dbReference type="AlphaFoldDB" id="A0A4V2PKA3"/>
<dbReference type="PROSITE" id="PS50405">
    <property type="entry name" value="GST_CTER"/>
    <property type="match status" value="1"/>
</dbReference>
<dbReference type="EMBL" id="SMFY01000001">
    <property type="protein sequence ID" value="TCK31666.1"/>
    <property type="molecule type" value="Genomic_DNA"/>
</dbReference>
<dbReference type="PANTHER" id="PTHR42673">
    <property type="entry name" value="MALEYLACETOACETATE ISOMERASE"/>
    <property type="match status" value="1"/>
</dbReference>
<keyword evidence="3" id="KW-0808">Transferase</keyword>
<feature type="domain" description="GST C-terminal" evidence="2">
    <location>
        <begin position="84"/>
        <end position="210"/>
    </location>
</feature>
<evidence type="ECO:0000259" key="1">
    <source>
        <dbReference type="PROSITE" id="PS50404"/>
    </source>
</evidence>
<sequence>MHLVGMLDSPYVRRVAVSLTYLGLPFTHESVSVFRHYERFQGINPVVKAPTLITDGGVVLMDSTLILEHAEKLAGPGRSLAPDDPARHARSQRLIGLALAACEKSVQIVYEHQLRPEEKRHQPWLDRVNEQLRAAYRLIEAEIASGDAGVAEGWLFGAAPMQADITLAVAWTFTTRMIPDALPAEAFPALARLAARAEAQEAFKAWPYDG</sequence>
<dbReference type="GO" id="GO:0006749">
    <property type="term" value="P:glutathione metabolic process"/>
    <property type="evidence" value="ECO:0007669"/>
    <property type="project" value="TreeGrafter"/>
</dbReference>
<dbReference type="PANTHER" id="PTHR42673:SF21">
    <property type="entry name" value="GLUTATHIONE S-TRANSFERASE YFCF"/>
    <property type="match status" value="1"/>
</dbReference>
<dbReference type="RefSeq" id="WP_131834859.1">
    <property type="nucleotide sequence ID" value="NZ_SMFY01000001.1"/>
</dbReference>
<comment type="caution">
    <text evidence="3">The sequence shown here is derived from an EMBL/GenBank/DDBJ whole genome shotgun (WGS) entry which is preliminary data.</text>
</comment>
<name>A0A4V2PKA3_ANCAQ</name>
<evidence type="ECO:0000313" key="4">
    <source>
        <dbReference type="Proteomes" id="UP000295030"/>
    </source>
</evidence>
<evidence type="ECO:0000259" key="2">
    <source>
        <dbReference type="PROSITE" id="PS50405"/>
    </source>
</evidence>
<feature type="domain" description="GST N-terminal" evidence="1">
    <location>
        <begin position="1"/>
        <end position="78"/>
    </location>
</feature>
<dbReference type="OrthoDB" id="9795329at2"/>
<dbReference type="Pfam" id="PF13417">
    <property type="entry name" value="GST_N_3"/>
    <property type="match status" value="1"/>
</dbReference>
<dbReference type="InterPro" id="IPR036249">
    <property type="entry name" value="Thioredoxin-like_sf"/>
</dbReference>
<dbReference type="InterPro" id="IPR004045">
    <property type="entry name" value="Glutathione_S-Trfase_N"/>
</dbReference>
<dbReference type="GO" id="GO:0006559">
    <property type="term" value="P:L-phenylalanine catabolic process"/>
    <property type="evidence" value="ECO:0007669"/>
    <property type="project" value="TreeGrafter"/>
</dbReference>
<dbReference type="SUPFAM" id="SSF52833">
    <property type="entry name" value="Thioredoxin-like"/>
    <property type="match status" value="1"/>
</dbReference>
<dbReference type="Gene3D" id="3.40.30.10">
    <property type="entry name" value="Glutaredoxin"/>
    <property type="match status" value="1"/>
</dbReference>
<dbReference type="SUPFAM" id="SSF47616">
    <property type="entry name" value="GST C-terminal domain-like"/>
    <property type="match status" value="1"/>
</dbReference>
<dbReference type="InterPro" id="IPR040079">
    <property type="entry name" value="Glutathione_S-Trfase"/>
</dbReference>
<dbReference type="Gene3D" id="1.20.1050.10">
    <property type="match status" value="1"/>
</dbReference>
<dbReference type="GO" id="GO:0016034">
    <property type="term" value="F:maleylacetoacetate isomerase activity"/>
    <property type="evidence" value="ECO:0007669"/>
    <property type="project" value="TreeGrafter"/>
</dbReference>
<keyword evidence="4" id="KW-1185">Reference proteome</keyword>
<reference evidence="3 4" key="1">
    <citation type="submission" date="2019-03" db="EMBL/GenBank/DDBJ databases">
        <title>Genomic Encyclopedia of Type Strains, Phase IV (KMG-IV): sequencing the most valuable type-strain genomes for metagenomic binning, comparative biology and taxonomic classification.</title>
        <authorList>
            <person name="Goeker M."/>
        </authorList>
    </citation>
    <scope>NUCLEOTIDE SEQUENCE [LARGE SCALE GENOMIC DNA]</scope>
    <source>
        <strain evidence="3 4">DSM 101</strain>
    </source>
</reference>
<dbReference type="SFLD" id="SFLDS00019">
    <property type="entry name" value="Glutathione_Transferase_(cytos"/>
    <property type="match status" value="1"/>
</dbReference>
<dbReference type="InterPro" id="IPR010987">
    <property type="entry name" value="Glutathione-S-Trfase_C-like"/>
</dbReference>
<protein>
    <submittedName>
        <fullName evidence="3">Glutathione S-transferase</fullName>
    </submittedName>
</protein>
<dbReference type="CDD" id="cd03205">
    <property type="entry name" value="GST_C_6"/>
    <property type="match status" value="1"/>
</dbReference>
<gene>
    <name evidence="3" type="ORF">EV667_1777</name>
</gene>
<dbReference type="GO" id="GO:0004364">
    <property type="term" value="F:glutathione transferase activity"/>
    <property type="evidence" value="ECO:0007669"/>
    <property type="project" value="TreeGrafter"/>
</dbReference>
<dbReference type="CDD" id="cd00570">
    <property type="entry name" value="GST_N_family"/>
    <property type="match status" value="1"/>
</dbReference>